<keyword evidence="1" id="KW-0472">Membrane</keyword>
<proteinExistence type="predicted"/>
<feature type="transmembrane region" description="Helical" evidence="1">
    <location>
        <begin position="72"/>
        <end position="94"/>
    </location>
</feature>
<accession>A0A4R4E7X2</accession>
<dbReference type="AlphaFoldDB" id="A0A4R4E7X2"/>
<dbReference type="OrthoDB" id="9815897at2"/>
<feature type="transmembrane region" description="Helical" evidence="1">
    <location>
        <begin position="7"/>
        <end position="28"/>
    </location>
</feature>
<dbReference type="InterPro" id="IPR021215">
    <property type="entry name" value="DUF2752"/>
</dbReference>
<keyword evidence="1" id="KW-1133">Transmembrane helix</keyword>
<comment type="caution">
    <text evidence="2">The sequence shown here is derived from an EMBL/GenBank/DDBJ whole genome shotgun (WGS) entry which is preliminary data.</text>
</comment>
<gene>
    <name evidence="2" type="ORF">E0486_03975</name>
</gene>
<evidence type="ECO:0000313" key="3">
    <source>
        <dbReference type="Proteomes" id="UP000295164"/>
    </source>
</evidence>
<evidence type="ECO:0000313" key="2">
    <source>
        <dbReference type="EMBL" id="TCZ73848.1"/>
    </source>
</evidence>
<sequence>MDRYSYRLLNLLLAGITGTLFLYAGFFYNSSGSVRCVYRRALGRDCVTCGITRSFHAFLTGHWQEGLAFNSFGLPLFLFFALQFAARVSLFVAARRYDGYPGPLPRWDAALSATLFLVLFWPLIAAQA</sequence>
<dbReference type="Proteomes" id="UP000295164">
    <property type="component" value="Unassembled WGS sequence"/>
</dbReference>
<organism evidence="2 3">
    <name type="scientific">Flaviaesturariibacter aridisoli</name>
    <dbReference type="NCBI Taxonomy" id="2545761"/>
    <lineage>
        <taxon>Bacteria</taxon>
        <taxon>Pseudomonadati</taxon>
        <taxon>Bacteroidota</taxon>
        <taxon>Chitinophagia</taxon>
        <taxon>Chitinophagales</taxon>
        <taxon>Chitinophagaceae</taxon>
        <taxon>Flaviaestuariibacter</taxon>
    </lineage>
</organism>
<name>A0A4R4E7X2_9BACT</name>
<protein>
    <submittedName>
        <fullName evidence="2">DUF2752 domain-containing protein</fullName>
    </submittedName>
</protein>
<keyword evidence="3" id="KW-1185">Reference proteome</keyword>
<keyword evidence="1" id="KW-0812">Transmembrane</keyword>
<dbReference type="Pfam" id="PF10825">
    <property type="entry name" value="DUF2752"/>
    <property type="match status" value="1"/>
</dbReference>
<evidence type="ECO:0000256" key="1">
    <source>
        <dbReference type="SAM" id="Phobius"/>
    </source>
</evidence>
<feature type="transmembrane region" description="Helical" evidence="1">
    <location>
        <begin position="106"/>
        <end position="124"/>
    </location>
</feature>
<dbReference type="EMBL" id="SKFH01000004">
    <property type="protein sequence ID" value="TCZ73848.1"/>
    <property type="molecule type" value="Genomic_DNA"/>
</dbReference>
<reference evidence="2 3" key="1">
    <citation type="submission" date="2019-03" db="EMBL/GenBank/DDBJ databases">
        <authorList>
            <person name="Kim M.K.M."/>
        </authorList>
    </citation>
    <scope>NUCLEOTIDE SEQUENCE [LARGE SCALE GENOMIC DNA]</scope>
    <source>
        <strain evidence="2 3">17J68-15</strain>
    </source>
</reference>